<dbReference type="EMBL" id="DF143936">
    <property type="protein sequence ID" value="GAA54898.1"/>
    <property type="molecule type" value="Genomic_DNA"/>
</dbReference>
<proteinExistence type="predicted"/>
<dbReference type="Proteomes" id="UP000008909">
    <property type="component" value="Unassembled WGS sequence"/>
</dbReference>
<reference key="2">
    <citation type="submission" date="2011-10" db="EMBL/GenBank/DDBJ databases">
        <title>The genome and transcriptome sequence of Clonorchis sinensis provide insights into the carcinogenic liver fluke.</title>
        <authorList>
            <person name="Wang X."/>
            <person name="Huang Y."/>
            <person name="Chen W."/>
            <person name="Liu H."/>
            <person name="Guo L."/>
            <person name="Chen Y."/>
            <person name="Luo F."/>
            <person name="Zhou W."/>
            <person name="Sun J."/>
            <person name="Mao Q."/>
            <person name="Liang P."/>
            <person name="Zhou C."/>
            <person name="Tian Y."/>
            <person name="Men J."/>
            <person name="Lv X."/>
            <person name="Huang L."/>
            <person name="Zhou J."/>
            <person name="Hu Y."/>
            <person name="Li R."/>
            <person name="Zhang F."/>
            <person name="Lei H."/>
            <person name="Li X."/>
            <person name="Hu X."/>
            <person name="Liang C."/>
            <person name="Xu J."/>
            <person name="Wu Z."/>
            <person name="Yu X."/>
        </authorList>
    </citation>
    <scope>NUCLEOTIDE SEQUENCE</scope>
    <source>
        <strain>Henan</strain>
    </source>
</reference>
<evidence type="ECO:0000313" key="2">
    <source>
        <dbReference type="Proteomes" id="UP000008909"/>
    </source>
</evidence>
<protein>
    <submittedName>
        <fullName evidence="1">Uncharacterized protein</fullName>
    </submittedName>
</protein>
<dbReference type="AlphaFoldDB" id="G7YPL7"/>
<evidence type="ECO:0000313" key="1">
    <source>
        <dbReference type="EMBL" id="GAA54898.1"/>
    </source>
</evidence>
<keyword evidence="2" id="KW-1185">Reference proteome</keyword>
<accession>G7YPL7</accession>
<sequence length="154" mass="17136">MRKTYCQIISIKTGDSAEFQAIAAKDRNRVATHPYHRIQSKWTERIDHTPNHSASFRIGPDGAPPGSSPPWRNTCFELYFCGIFDPVEKGFGVDGCALETVADSIARKYRDVSELLIRRIGGELCIEDKSMDARGLFEEVGQPAYGARDQANAV</sequence>
<gene>
    <name evidence="1" type="ORF">CLF_106040</name>
</gene>
<organism evidence="1 2">
    <name type="scientific">Clonorchis sinensis</name>
    <name type="common">Chinese liver fluke</name>
    <dbReference type="NCBI Taxonomy" id="79923"/>
    <lineage>
        <taxon>Eukaryota</taxon>
        <taxon>Metazoa</taxon>
        <taxon>Spiralia</taxon>
        <taxon>Lophotrochozoa</taxon>
        <taxon>Platyhelminthes</taxon>
        <taxon>Trematoda</taxon>
        <taxon>Digenea</taxon>
        <taxon>Opisthorchiida</taxon>
        <taxon>Opisthorchiata</taxon>
        <taxon>Opisthorchiidae</taxon>
        <taxon>Clonorchis</taxon>
    </lineage>
</organism>
<name>G7YPL7_CLOSI</name>
<reference evidence="1" key="1">
    <citation type="journal article" date="2011" name="Genome Biol.">
        <title>The draft genome of the carcinogenic human liver fluke Clonorchis sinensis.</title>
        <authorList>
            <person name="Wang X."/>
            <person name="Chen W."/>
            <person name="Huang Y."/>
            <person name="Sun J."/>
            <person name="Men J."/>
            <person name="Liu H."/>
            <person name="Luo F."/>
            <person name="Guo L."/>
            <person name="Lv X."/>
            <person name="Deng C."/>
            <person name="Zhou C."/>
            <person name="Fan Y."/>
            <person name="Li X."/>
            <person name="Huang L."/>
            <person name="Hu Y."/>
            <person name="Liang C."/>
            <person name="Hu X."/>
            <person name="Xu J."/>
            <person name="Yu X."/>
        </authorList>
    </citation>
    <scope>NUCLEOTIDE SEQUENCE [LARGE SCALE GENOMIC DNA]</scope>
    <source>
        <strain evidence="1">Henan</strain>
    </source>
</reference>